<feature type="transmembrane region" description="Helical" evidence="8">
    <location>
        <begin position="368"/>
        <end position="390"/>
    </location>
</feature>
<comment type="subcellular location">
    <subcellularLocation>
        <location evidence="8">Cell membrane</location>
        <topology evidence="8">Multi-pass membrane protein</topology>
    </subcellularLocation>
    <subcellularLocation>
        <location evidence="1">Membrane</location>
        <topology evidence="1">Multi-pass membrane protein</topology>
    </subcellularLocation>
</comment>
<feature type="transmembrane region" description="Helical" evidence="8">
    <location>
        <begin position="77"/>
        <end position="100"/>
    </location>
</feature>
<dbReference type="AlphaFoldDB" id="A0ABD3SG89"/>
<dbReference type="PANTHER" id="PTHR11730">
    <property type="entry name" value="AMMONIUM TRANSPORTER"/>
    <property type="match status" value="1"/>
</dbReference>
<dbReference type="NCBIfam" id="TIGR00836">
    <property type="entry name" value="amt"/>
    <property type="match status" value="1"/>
</dbReference>
<keyword evidence="6 8" id="KW-0472">Membrane</keyword>
<feature type="transmembrane region" description="Helical" evidence="8">
    <location>
        <begin position="416"/>
        <end position="439"/>
    </location>
</feature>
<dbReference type="EMBL" id="JALLPB020000037">
    <property type="protein sequence ID" value="KAL3823456.1"/>
    <property type="molecule type" value="Genomic_DNA"/>
</dbReference>
<evidence type="ECO:0000256" key="4">
    <source>
        <dbReference type="ARBA" id="ARBA00022692"/>
    </source>
</evidence>
<feature type="transmembrane region" description="Helical" evidence="8">
    <location>
        <begin position="198"/>
        <end position="220"/>
    </location>
</feature>
<evidence type="ECO:0000256" key="2">
    <source>
        <dbReference type="ARBA" id="ARBA00005887"/>
    </source>
</evidence>
<evidence type="ECO:0000313" key="11">
    <source>
        <dbReference type="Proteomes" id="UP001530377"/>
    </source>
</evidence>
<evidence type="ECO:0000256" key="5">
    <source>
        <dbReference type="ARBA" id="ARBA00022989"/>
    </source>
</evidence>
<dbReference type="Gene3D" id="1.10.3430.10">
    <property type="entry name" value="Ammonium transporter AmtB like domains"/>
    <property type="match status" value="1"/>
</dbReference>
<organism evidence="10 11">
    <name type="scientific">Cyclostephanos tholiformis</name>
    <dbReference type="NCBI Taxonomy" id="382380"/>
    <lineage>
        <taxon>Eukaryota</taxon>
        <taxon>Sar</taxon>
        <taxon>Stramenopiles</taxon>
        <taxon>Ochrophyta</taxon>
        <taxon>Bacillariophyta</taxon>
        <taxon>Coscinodiscophyceae</taxon>
        <taxon>Thalassiosirophycidae</taxon>
        <taxon>Stephanodiscales</taxon>
        <taxon>Stephanodiscaceae</taxon>
        <taxon>Cyclostephanos</taxon>
    </lineage>
</organism>
<keyword evidence="7 8" id="KW-0924">Ammonia transport</keyword>
<dbReference type="InterPro" id="IPR024041">
    <property type="entry name" value="NH4_transpt_AmtB-like_dom"/>
</dbReference>
<keyword evidence="4 8" id="KW-0812">Transmembrane</keyword>
<feature type="transmembrane region" description="Helical" evidence="8">
    <location>
        <begin position="126"/>
        <end position="148"/>
    </location>
</feature>
<dbReference type="InterPro" id="IPR001905">
    <property type="entry name" value="Ammonium_transpt"/>
</dbReference>
<reference evidence="10 11" key="1">
    <citation type="submission" date="2024-10" db="EMBL/GenBank/DDBJ databases">
        <title>Updated reference genomes for cyclostephanoid diatoms.</title>
        <authorList>
            <person name="Roberts W.R."/>
            <person name="Alverson A.J."/>
        </authorList>
    </citation>
    <scope>NUCLEOTIDE SEQUENCE [LARGE SCALE GENOMIC DNA]</scope>
    <source>
        <strain evidence="10 11">AJA228-03</strain>
    </source>
</reference>
<accession>A0ABD3SG89</accession>
<evidence type="ECO:0000313" key="10">
    <source>
        <dbReference type="EMBL" id="KAL3823456.1"/>
    </source>
</evidence>
<evidence type="ECO:0000256" key="3">
    <source>
        <dbReference type="ARBA" id="ARBA00022448"/>
    </source>
</evidence>
<evidence type="ECO:0000259" key="9">
    <source>
        <dbReference type="Pfam" id="PF00909"/>
    </source>
</evidence>
<feature type="transmembrane region" description="Helical" evidence="8">
    <location>
        <begin position="282"/>
        <end position="306"/>
    </location>
</feature>
<evidence type="ECO:0000256" key="6">
    <source>
        <dbReference type="ARBA" id="ARBA00023136"/>
    </source>
</evidence>
<protein>
    <recommendedName>
        <fullName evidence="8">Ammonium transporter</fullName>
    </recommendedName>
</protein>
<feature type="transmembrane region" description="Helical" evidence="8">
    <location>
        <begin position="155"/>
        <end position="178"/>
    </location>
</feature>
<feature type="transmembrane region" description="Helical" evidence="8">
    <location>
        <begin position="43"/>
        <end position="65"/>
    </location>
</feature>
<dbReference type="Pfam" id="PF00909">
    <property type="entry name" value="Ammonium_transp"/>
    <property type="match status" value="1"/>
</dbReference>
<feature type="transmembrane region" description="Helical" evidence="8">
    <location>
        <begin position="241"/>
        <end position="262"/>
    </location>
</feature>
<dbReference type="InterPro" id="IPR029020">
    <property type="entry name" value="Ammonium/urea_transptr"/>
</dbReference>
<gene>
    <name evidence="10" type="ORF">ACHAXA_010216</name>
</gene>
<evidence type="ECO:0000256" key="1">
    <source>
        <dbReference type="ARBA" id="ARBA00004141"/>
    </source>
</evidence>
<comment type="similarity">
    <text evidence="2 8">Belongs to the ammonia transporter channel (TC 1.A.11.2) family.</text>
</comment>
<dbReference type="GO" id="GO:0072488">
    <property type="term" value="P:ammonium transmembrane transport"/>
    <property type="evidence" value="ECO:0007669"/>
    <property type="project" value="UniProtKB-KW"/>
</dbReference>
<sequence length="519" mass="54745">MSECETTYDCCAETFADDVTGLVQCISTANDAANADVIGGLDAFFLIFAGALVFFMQVGFAMLLAGSIREKNVANVLLWNLLDSAGGALAFWSIGFALAYGGDTPGGPKTFVGNTGFFLATEGIDLHFWFFQFAFSCAVSSITAGAVAERTKMTAYLFFSFFLVGFVYPVCAHSYWSYNGFLSAFTAEPFMGQGVIDLAGSGPVHMCGGAAALVMCVILGPRMGRFYDSEGNLRDEPKPMGPHSVTLMFLGTFGLWFGWYGFNPGSVLFISTDNQGNVAGLAAVNTTLGAAGGVLAGLITSTIIGARKTGLYEWDTTAAMNGGLTGLAAITAGCASVEPWAGFLIGIIAGWIYLSASKLILKLKIDDAVDAIPVHLFGGAWGVIACGFFSNPARMAASGVPTAHVGVFYGGGGTLLGIQILAVLFVFGWTSVTFVPFCLGLKALNMLRIDELEEEVGMDISRHKGPAYRPEVVDEGAIDNLNQSRHKATGVLATVMTPEPEKPADPEAEFMAIINDSKK</sequence>
<dbReference type="Proteomes" id="UP001530377">
    <property type="component" value="Unassembled WGS sequence"/>
</dbReference>
<dbReference type="PANTHER" id="PTHR11730:SF6">
    <property type="entry name" value="AMMONIUM TRANSPORTER"/>
    <property type="match status" value="1"/>
</dbReference>
<dbReference type="SUPFAM" id="SSF111352">
    <property type="entry name" value="Ammonium transporter"/>
    <property type="match status" value="1"/>
</dbReference>
<keyword evidence="5 8" id="KW-1133">Transmembrane helix</keyword>
<evidence type="ECO:0000256" key="8">
    <source>
        <dbReference type="RuleBase" id="RU362002"/>
    </source>
</evidence>
<proteinExistence type="inferred from homology"/>
<feature type="domain" description="Ammonium transporter AmtB-like" evidence="9">
    <location>
        <begin position="45"/>
        <end position="468"/>
    </location>
</feature>
<keyword evidence="3 8" id="KW-0813">Transport</keyword>
<evidence type="ECO:0000256" key="7">
    <source>
        <dbReference type="ARBA" id="ARBA00023177"/>
    </source>
</evidence>
<dbReference type="FunFam" id="1.10.3430.10:FF:000016">
    <property type="entry name" value="Ammonium transporter"/>
    <property type="match status" value="1"/>
</dbReference>
<dbReference type="GO" id="GO:0005886">
    <property type="term" value="C:plasma membrane"/>
    <property type="evidence" value="ECO:0007669"/>
    <property type="project" value="UniProtKB-SubCell"/>
</dbReference>
<comment type="caution">
    <text evidence="10">The sequence shown here is derived from an EMBL/GenBank/DDBJ whole genome shotgun (WGS) entry which is preliminary data.</text>
</comment>
<keyword evidence="11" id="KW-1185">Reference proteome</keyword>
<feature type="transmembrane region" description="Helical" evidence="8">
    <location>
        <begin position="343"/>
        <end position="361"/>
    </location>
</feature>
<name>A0ABD3SG89_9STRA</name>